<gene>
    <name evidence="3" type="ORF">ACFSDB_03375</name>
</gene>
<dbReference type="RefSeq" id="WP_204890993.1">
    <property type="nucleotide sequence ID" value="NZ_JBHUFW010000004.1"/>
</dbReference>
<dbReference type="InterPro" id="IPR051465">
    <property type="entry name" value="Cell_Envelope_Struct_Comp"/>
</dbReference>
<evidence type="ECO:0000256" key="1">
    <source>
        <dbReference type="SAM" id="SignalP"/>
    </source>
</evidence>
<dbReference type="EMBL" id="JBHUFW010000004">
    <property type="protein sequence ID" value="MFD1861951.1"/>
    <property type="molecule type" value="Genomic_DNA"/>
</dbReference>
<keyword evidence="1" id="KW-0732">Signal</keyword>
<dbReference type="PROSITE" id="PS51272">
    <property type="entry name" value="SLH"/>
    <property type="match status" value="3"/>
</dbReference>
<name>A0ABW4QEE4_9BACL</name>
<feature type="domain" description="SLH" evidence="2">
    <location>
        <begin position="144"/>
        <end position="202"/>
    </location>
</feature>
<accession>A0ABW4QEE4</accession>
<proteinExistence type="predicted"/>
<dbReference type="Pfam" id="PF00395">
    <property type="entry name" value="SLH"/>
    <property type="match status" value="3"/>
</dbReference>
<keyword evidence="4" id="KW-1185">Reference proteome</keyword>
<dbReference type="Proteomes" id="UP001597273">
    <property type="component" value="Unassembled WGS sequence"/>
</dbReference>
<feature type="domain" description="SLH" evidence="2">
    <location>
        <begin position="20"/>
        <end position="79"/>
    </location>
</feature>
<dbReference type="PANTHER" id="PTHR43308">
    <property type="entry name" value="OUTER MEMBRANE PROTEIN ALPHA-RELATED"/>
    <property type="match status" value="1"/>
</dbReference>
<dbReference type="InterPro" id="IPR001119">
    <property type="entry name" value="SLH_dom"/>
</dbReference>
<evidence type="ECO:0000313" key="3">
    <source>
        <dbReference type="EMBL" id="MFD1861951.1"/>
    </source>
</evidence>
<protein>
    <submittedName>
        <fullName evidence="3">S-layer homology domain-containing protein</fullName>
    </submittedName>
</protein>
<sequence length="360" mass="38934">MKLLPALSGAVLAMSLLASPASAAADLPKTHGFYEEVTYLMDKGVVSGYPDGSVQPDKIVTRAEAAIMIGKLKGFDGTQRVSGFTDVTKGMKASGYIAAAKEAGFISGYGDGTFDPYAPITRGDMAIILSRVFVAPFFGASEYTDVSTNMRAHDAIYQVSGASIATGYANGTFKPLAATTRGQFSAFLARGLEPKFQNDTHMAGSYLKDKTKTYSFGDGKTITGVHVYTDDTEKLGEPIGFMWSVNHKPGSEGYYMELESRSEFYKAYPYSEAYLDLVYPVKAGTKFNVDSPFTAPSVITGVNVTVETPYKTFTNAVEVHVPKTSEFHISGYKYYMVPGYGQVKTIKDDGTDIDVLMDVQ</sequence>
<reference evidence="4" key="1">
    <citation type="journal article" date="2019" name="Int. J. Syst. Evol. Microbiol.">
        <title>The Global Catalogue of Microorganisms (GCM) 10K type strain sequencing project: providing services to taxonomists for standard genome sequencing and annotation.</title>
        <authorList>
            <consortium name="The Broad Institute Genomics Platform"/>
            <consortium name="The Broad Institute Genome Sequencing Center for Infectious Disease"/>
            <person name="Wu L."/>
            <person name="Ma J."/>
        </authorList>
    </citation>
    <scope>NUCLEOTIDE SEQUENCE [LARGE SCALE GENOMIC DNA]</scope>
    <source>
        <strain evidence="4">CGMCC 1.15475</strain>
    </source>
</reference>
<feature type="chain" id="PRO_5047069661" evidence="1">
    <location>
        <begin position="25"/>
        <end position="360"/>
    </location>
</feature>
<feature type="signal peptide" evidence="1">
    <location>
        <begin position="1"/>
        <end position="24"/>
    </location>
</feature>
<evidence type="ECO:0000313" key="4">
    <source>
        <dbReference type="Proteomes" id="UP001597273"/>
    </source>
</evidence>
<evidence type="ECO:0000259" key="2">
    <source>
        <dbReference type="PROSITE" id="PS51272"/>
    </source>
</evidence>
<feature type="domain" description="SLH" evidence="2">
    <location>
        <begin position="80"/>
        <end position="143"/>
    </location>
</feature>
<comment type="caution">
    <text evidence="3">The sequence shown here is derived from an EMBL/GenBank/DDBJ whole genome shotgun (WGS) entry which is preliminary data.</text>
</comment>
<organism evidence="3 4">
    <name type="scientific">Planococcus chinensis</name>
    <dbReference type="NCBI Taxonomy" id="272917"/>
    <lineage>
        <taxon>Bacteria</taxon>
        <taxon>Bacillati</taxon>
        <taxon>Bacillota</taxon>
        <taxon>Bacilli</taxon>
        <taxon>Bacillales</taxon>
        <taxon>Caryophanaceae</taxon>
        <taxon>Planococcus</taxon>
    </lineage>
</organism>
<dbReference type="PANTHER" id="PTHR43308:SF5">
    <property type="entry name" value="S-LAYER PROTEIN _ PEPTIDOGLYCAN ENDO-BETA-N-ACETYLGLUCOSAMINIDASE"/>
    <property type="match status" value="1"/>
</dbReference>